<comment type="caution">
    <text evidence="2">The sequence shown here is derived from an EMBL/GenBank/DDBJ whole genome shotgun (WGS) entry which is preliminary data.</text>
</comment>
<gene>
    <name evidence="2" type="primary">clcD</name>
    <name evidence="2" type="ORF">CUZ56_02773</name>
</gene>
<dbReference type="SUPFAM" id="SSF53474">
    <property type="entry name" value="alpha/beta-Hydrolases"/>
    <property type="match status" value="1"/>
</dbReference>
<dbReference type="Proteomes" id="UP000286947">
    <property type="component" value="Unassembled WGS sequence"/>
</dbReference>
<dbReference type="InterPro" id="IPR002925">
    <property type="entry name" value="Dienelactn_hydro"/>
</dbReference>
<dbReference type="InterPro" id="IPR029058">
    <property type="entry name" value="AB_hydrolase_fold"/>
</dbReference>
<dbReference type="Pfam" id="PF01738">
    <property type="entry name" value="DLH"/>
    <property type="match status" value="1"/>
</dbReference>
<sequence length="223" mass="23414">MGAQIQLTAADGHTFSAYVAQPQSGQAKASVVVLQEIFGVNSHIRSVADRFAAAGYQAIAPALFDRIRPGIELTYEGPDLEKGRAYKAATDPAKALLDVAAAVEQGRAVGKVGAVGFCWGGLLAWMGASELAGLSAAVVYYGGGVPNNADLQPKCPVLAHFGEHDKHIPVDAVKQFAQLQPAVDVHIYDADHGFNCDQRGSFDAAASALAWERTTAFLAAHLK</sequence>
<evidence type="ECO:0000313" key="2">
    <source>
        <dbReference type="EMBL" id="RUS65687.1"/>
    </source>
</evidence>
<proteinExistence type="predicted"/>
<dbReference type="OrthoDB" id="62567at2"/>
<dbReference type="AlphaFoldDB" id="A0A433SAA6"/>
<organism evidence="2 3">
    <name type="scientific">Saezia sanguinis</name>
    <dbReference type="NCBI Taxonomy" id="1965230"/>
    <lineage>
        <taxon>Bacteria</taxon>
        <taxon>Pseudomonadati</taxon>
        <taxon>Pseudomonadota</taxon>
        <taxon>Betaproteobacteria</taxon>
        <taxon>Burkholderiales</taxon>
        <taxon>Saeziaceae</taxon>
        <taxon>Saezia</taxon>
    </lineage>
</organism>
<dbReference type="RefSeq" id="WP_126980936.1">
    <property type="nucleotide sequence ID" value="NZ_PQSP01000010.1"/>
</dbReference>
<dbReference type="EC" id="3.1.1.45" evidence="2"/>
<evidence type="ECO:0000259" key="1">
    <source>
        <dbReference type="Pfam" id="PF01738"/>
    </source>
</evidence>
<name>A0A433SAA6_9BURK</name>
<keyword evidence="2" id="KW-0378">Hydrolase</keyword>
<evidence type="ECO:0000313" key="3">
    <source>
        <dbReference type="Proteomes" id="UP000286947"/>
    </source>
</evidence>
<feature type="domain" description="Dienelactone hydrolase" evidence="1">
    <location>
        <begin position="15"/>
        <end position="221"/>
    </location>
</feature>
<dbReference type="PANTHER" id="PTHR46623">
    <property type="entry name" value="CARBOXYMETHYLENEBUTENOLIDASE-RELATED"/>
    <property type="match status" value="1"/>
</dbReference>
<reference evidence="2 3" key="1">
    <citation type="submission" date="2018-01" db="EMBL/GenBank/DDBJ databases">
        <title>Saezia sanguinis gen. nov., sp. nov., in the order Burkholderiales isolated from human blood.</title>
        <authorList>
            <person name="Medina-Pascual M.J."/>
            <person name="Valdezate S."/>
            <person name="Monzon S."/>
            <person name="Cuesta I."/>
            <person name="Carrasco G."/>
            <person name="Villalon P."/>
            <person name="Saez-Nieto J.A."/>
        </authorList>
    </citation>
    <scope>NUCLEOTIDE SEQUENCE [LARGE SCALE GENOMIC DNA]</scope>
    <source>
        <strain evidence="2 3">CNM695-12</strain>
    </source>
</reference>
<accession>A0A433SAA6</accession>
<dbReference type="PANTHER" id="PTHR46623:SF6">
    <property type="entry name" value="ALPHA_BETA-HYDROLASES SUPERFAMILY PROTEIN"/>
    <property type="match status" value="1"/>
</dbReference>
<keyword evidence="3" id="KW-1185">Reference proteome</keyword>
<protein>
    <submittedName>
        <fullName evidence="2">Carboxymethylenebutenolidase</fullName>
        <ecNumber evidence="2">3.1.1.45</ecNumber>
    </submittedName>
</protein>
<dbReference type="GO" id="GO:0008806">
    <property type="term" value="F:carboxymethylenebutenolidase activity"/>
    <property type="evidence" value="ECO:0007669"/>
    <property type="project" value="UniProtKB-EC"/>
</dbReference>
<dbReference type="Gene3D" id="3.40.50.1820">
    <property type="entry name" value="alpha/beta hydrolase"/>
    <property type="match status" value="1"/>
</dbReference>
<dbReference type="EMBL" id="PQSP01000010">
    <property type="protein sequence ID" value="RUS65687.1"/>
    <property type="molecule type" value="Genomic_DNA"/>
</dbReference>
<dbReference type="InterPro" id="IPR051049">
    <property type="entry name" value="Dienelactone_hydrolase-like"/>
</dbReference>